<dbReference type="eggNOG" id="KOG2845">
    <property type="taxonomic scope" value="Eukaryota"/>
</dbReference>
<dbReference type="AlphaFoldDB" id="A0A1U7ZVB9"/>
<feature type="domain" description="Activating signal cointegrator 1 third" evidence="3">
    <location>
        <begin position="252"/>
        <end position="304"/>
    </location>
</feature>
<evidence type="ECO:0000313" key="4">
    <source>
        <dbReference type="Proteomes" id="UP000189703"/>
    </source>
</evidence>
<feature type="region of interest" description="Disordered" evidence="1">
    <location>
        <begin position="120"/>
        <end position="147"/>
    </location>
</feature>
<protein>
    <submittedName>
        <fullName evidence="5">Activating signal cointegrator 1</fullName>
    </submittedName>
</protein>
<dbReference type="Pfam" id="PF06221">
    <property type="entry name" value="zf-C2HC5"/>
    <property type="match status" value="1"/>
</dbReference>
<accession>A0A1U7ZVB9</accession>
<dbReference type="GeneID" id="104598141"/>
<sequence>MNSQRSGEWLEKALLRLCRSVESGLDLDGDIISGLVSYCELAPPEDAKEYLNNIIGQETGQSVIEEYLQRRGYTDHSNSTLNMQSTKLHAYMKPPPDEGLNSGTKKLSRTSKELMVASDQGNKIPIETSESRSSHKGNPGGSRRKKTGKVISLAEAAKGSVVFQQGKPCSCQARRHRLVGNCLSCGKIVCEQEGEGPCSFCGALVLREGSTYAGLDEAVLPATDAEAAAEAFAKKLVEYDRNSAARTTVIDDQSDYYEIEGNSWLSPEEKEILKKKQQEIEEAERARRSKVVVTFDLVGRKVVMNEDEASELELDNRILRPRDERELNRIKPNPTGRIQPVFVDPGPGRKPSVGKQKNSRPSNGLCLEISGRVQHESSQLQQFMAEGMQSGASNGSFSWEPSVSKSSGVEDENKCFLDYR</sequence>
<proteinExistence type="predicted"/>
<dbReference type="GO" id="GO:0072344">
    <property type="term" value="P:rescue of stalled ribosome"/>
    <property type="evidence" value="ECO:0007669"/>
    <property type="project" value="InterPro"/>
</dbReference>
<evidence type="ECO:0000259" key="3">
    <source>
        <dbReference type="Pfam" id="PF23134"/>
    </source>
</evidence>
<dbReference type="GO" id="GO:0045893">
    <property type="term" value="P:positive regulation of DNA-templated transcription"/>
    <property type="evidence" value="ECO:0000318"/>
    <property type="project" value="GO_Central"/>
</dbReference>
<feature type="domain" description="TRIP4/RQT4 C2HC5-type zinc finger" evidence="2">
    <location>
        <begin position="167"/>
        <end position="207"/>
    </location>
</feature>
<dbReference type="PANTHER" id="PTHR12963:SF4">
    <property type="entry name" value="ACTIVATING SIGNAL COINTEGRATOR 1"/>
    <property type="match status" value="1"/>
</dbReference>
<evidence type="ECO:0000313" key="5">
    <source>
        <dbReference type="RefSeq" id="XP_010258368.1"/>
    </source>
</evidence>
<dbReference type="KEGG" id="nnu:104598141"/>
<keyword evidence="4" id="KW-1185">Reference proteome</keyword>
<organism evidence="4 5">
    <name type="scientific">Nelumbo nucifera</name>
    <name type="common">Sacred lotus</name>
    <dbReference type="NCBI Taxonomy" id="4432"/>
    <lineage>
        <taxon>Eukaryota</taxon>
        <taxon>Viridiplantae</taxon>
        <taxon>Streptophyta</taxon>
        <taxon>Embryophyta</taxon>
        <taxon>Tracheophyta</taxon>
        <taxon>Spermatophyta</taxon>
        <taxon>Magnoliopsida</taxon>
        <taxon>Proteales</taxon>
        <taxon>Nelumbonaceae</taxon>
        <taxon>Nelumbo</taxon>
    </lineage>
</organism>
<evidence type="ECO:0000256" key="1">
    <source>
        <dbReference type="SAM" id="MobiDB-lite"/>
    </source>
</evidence>
<name>A0A1U7ZVB9_NELNU</name>
<gene>
    <name evidence="5" type="primary">LOC104598141</name>
</gene>
<dbReference type="InterPro" id="IPR009349">
    <property type="entry name" value="TRIP4/RQT4_C2HC5_Znf"/>
</dbReference>
<dbReference type="GO" id="GO:0005634">
    <property type="term" value="C:nucleus"/>
    <property type="evidence" value="ECO:0000318"/>
    <property type="project" value="GO_Central"/>
</dbReference>
<dbReference type="PANTHER" id="PTHR12963">
    <property type="entry name" value="THYROID RECEPTOR INTERACTING PROTEIN RELATED"/>
    <property type="match status" value="1"/>
</dbReference>
<feature type="compositionally biased region" description="Polar residues" evidence="1">
    <location>
        <begin position="390"/>
        <end position="407"/>
    </location>
</feature>
<dbReference type="FunCoup" id="A0A1U7ZVB9">
    <property type="interactions" value="1194"/>
</dbReference>
<dbReference type="Proteomes" id="UP000189703">
    <property type="component" value="Unplaced"/>
</dbReference>
<dbReference type="OrthoDB" id="338816at2759"/>
<dbReference type="InterPro" id="IPR039128">
    <property type="entry name" value="TRIP4-like"/>
</dbReference>
<dbReference type="GO" id="GO:0008270">
    <property type="term" value="F:zinc ion binding"/>
    <property type="evidence" value="ECO:0007669"/>
    <property type="project" value="InterPro"/>
</dbReference>
<feature type="region of interest" description="Disordered" evidence="1">
    <location>
        <begin position="385"/>
        <end position="420"/>
    </location>
</feature>
<dbReference type="InterPro" id="IPR056993">
    <property type="entry name" value="TRIP4_3rd_dom"/>
</dbReference>
<dbReference type="Pfam" id="PF23134">
    <property type="entry name" value="TRIP4_3rd"/>
    <property type="match status" value="1"/>
</dbReference>
<reference evidence="5" key="1">
    <citation type="submission" date="2025-08" db="UniProtKB">
        <authorList>
            <consortium name="RefSeq"/>
        </authorList>
    </citation>
    <scope>IDENTIFICATION</scope>
</reference>
<dbReference type="STRING" id="4432.A0A1U7ZVB9"/>
<evidence type="ECO:0000259" key="2">
    <source>
        <dbReference type="Pfam" id="PF06221"/>
    </source>
</evidence>
<dbReference type="RefSeq" id="XP_010258368.1">
    <property type="nucleotide sequence ID" value="XM_010260066.2"/>
</dbReference>
<feature type="compositionally biased region" description="Basic and acidic residues" evidence="1">
    <location>
        <begin position="411"/>
        <end position="420"/>
    </location>
</feature>
<dbReference type="GO" id="GO:0180022">
    <property type="term" value="C:RQC-trigger complex"/>
    <property type="evidence" value="ECO:0007669"/>
    <property type="project" value="InterPro"/>
</dbReference>
<feature type="region of interest" description="Disordered" evidence="1">
    <location>
        <begin position="328"/>
        <end position="365"/>
    </location>
</feature>
<dbReference type="OMA" id="FQQGRPC"/>